<reference evidence="1" key="1">
    <citation type="journal article" date="2014" name="Front. Microbiol.">
        <title>High frequency of phylogenetically diverse reductive dehalogenase-homologous genes in deep subseafloor sedimentary metagenomes.</title>
        <authorList>
            <person name="Kawai M."/>
            <person name="Futagami T."/>
            <person name="Toyoda A."/>
            <person name="Takaki Y."/>
            <person name="Nishi S."/>
            <person name="Hori S."/>
            <person name="Arai W."/>
            <person name="Tsubouchi T."/>
            <person name="Morono Y."/>
            <person name="Uchiyama I."/>
            <person name="Ito T."/>
            <person name="Fujiyama A."/>
            <person name="Inagaki F."/>
            <person name="Takami H."/>
        </authorList>
    </citation>
    <scope>NUCLEOTIDE SEQUENCE</scope>
    <source>
        <strain evidence="1">Expedition CK06-06</strain>
    </source>
</reference>
<organism evidence="1">
    <name type="scientific">marine sediment metagenome</name>
    <dbReference type="NCBI Taxonomy" id="412755"/>
    <lineage>
        <taxon>unclassified sequences</taxon>
        <taxon>metagenomes</taxon>
        <taxon>ecological metagenomes</taxon>
    </lineage>
</organism>
<gene>
    <name evidence="1" type="ORF">S03H2_56259</name>
</gene>
<name>X1KXC2_9ZZZZ</name>
<accession>X1KXC2</accession>
<evidence type="ECO:0000313" key="1">
    <source>
        <dbReference type="EMBL" id="GAH86598.1"/>
    </source>
</evidence>
<protein>
    <submittedName>
        <fullName evidence="1">Uncharacterized protein</fullName>
    </submittedName>
</protein>
<proteinExistence type="predicted"/>
<comment type="caution">
    <text evidence="1">The sequence shown here is derived from an EMBL/GenBank/DDBJ whole genome shotgun (WGS) entry which is preliminary data.</text>
</comment>
<dbReference type="EMBL" id="BARU01035977">
    <property type="protein sequence ID" value="GAH86598.1"/>
    <property type="molecule type" value="Genomic_DNA"/>
</dbReference>
<dbReference type="AlphaFoldDB" id="X1KXC2"/>
<feature type="non-terminal residue" evidence="1">
    <location>
        <position position="1"/>
    </location>
</feature>
<sequence length="105" mass="12465">SFNNLFNTRNFILKSTRIFEDKLELTFNKPLYYKYAENPENYTVYLQDQKQEIKKTELQQKKIIITFSRNSIISEKLKINLLPRNITTRKKIAEKGSGLEILHPA</sequence>